<protein>
    <submittedName>
        <fullName evidence="1">Uncharacterized protein</fullName>
    </submittedName>
</protein>
<comment type="caution">
    <text evidence="1">The sequence shown here is derived from an EMBL/GenBank/DDBJ whole genome shotgun (WGS) entry which is preliminary data.</text>
</comment>
<evidence type="ECO:0000313" key="1">
    <source>
        <dbReference type="EMBL" id="MEU9355018.1"/>
    </source>
</evidence>
<evidence type="ECO:0000313" key="2">
    <source>
        <dbReference type="Proteomes" id="UP001551582"/>
    </source>
</evidence>
<keyword evidence="2" id="KW-1185">Reference proteome</keyword>
<dbReference type="EMBL" id="JBEZLS010000026">
    <property type="protein sequence ID" value="MEU9355018.1"/>
    <property type="molecule type" value="Genomic_DNA"/>
</dbReference>
<name>A0ABV3ECZ4_9ACTN</name>
<reference evidence="1 2" key="1">
    <citation type="submission" date="2024-06" db="EMBL/GenBank/DDBJ databases">
        <title>The Natural Products Discovery Center: Release of the First 8490 Sequenced Strains for Exploring Actinobacteria Biosynthetic Diversity.</title>
        <authorList>
            <person name="Kalkreuter E."/>
            <person name="Kautsar S.A."/>
            <person name="Yang D."/>
            <person name="Bader C.D."/>
            <person name="Teijaro C.N."/>
            <person name="Fluegel L."/>
            <person name="Davis C.M."/>
            <person name="Simpson J.R."/>
            <person name="Lauterbach L."/>
            <person name="Steele A.D."/>
            <person name="Gui C."/>
            <person name="Meng S."/>
            <person name="Li G."/>
            <person name="Viehrig K."/>
            <person name="Ye F."/>
            <person name="Su P."/>
            <person name="Kiefer A.F."/>
            <person name="Nichols A."/>
            <person name="Cepeda A.J."/>
            <person name="Yan W."/>
            <person name="Fan B."/>
            <person name="Jiang Y."/>
            <person name="Adhikari A."/>
            <person name="Zheng C.-J."/>
            <person name="Schuster L."/>
            <person name="Cowan T.M."/>
            <person name="Smanski M.J."/>
            <person name="Chevrette M.G."/>
            <person name="De Carvalho L.P.S."/>
            <person name="Shen B."/>
        </authorList>
    </citation>
    <scope>NUCLEOTIDE SEQUENCE [LARGE SCALE GENOMIC DNA]</scope>
    <source>
        <strain evidence="1 2">NPDC048274</strain>
    </source>
</reference>
<proteinExistence type="predicted"/>
<gene>
    <name evidence="1" type="ORF">AB0D65_29485</name>
</gene>
<sequence length="194" mass="20467">MDAFLPAFVDRLLDQSRDPGDVPDIAVTESTGWLVPLANRLLGALATGEPAADKHAFLAHGYVHLPLTGDAVRPTYLRVAAQSVMTPWLVSAPSVVLMIAGTVALEMYQDTTDLYAGAPQYARSFGHEQFFSLHPGTPCATQSSPDGIQVIASTAPVEPEPSDWLGGDEYAATVEQARFALEGVAASTAGGGQW</sequence>
<accession>A0ABV3ECZ4</accession>
<dbReference type="Proteomes" id="UP001551582">
    <property type="component" value="Unassembled WGS sequence"/>
</dbReference>
<dbReference type="RefSeq" id="WP_359987318.1">
    <property type="nucleotide sequence ID" value="NZ_JBEZLS010000026.1"/>
</dbReference>
<organism evidence="1 2">
    <name type="scientific">Streptomyces griseoloalbus</name>
    <dbReference type="NCBI Taxonomy" id="67303"/>
    <lineage>
        <taxon>Bacteria</taxon>
        <taxon>Bacillati</taxon>
        <taxon>Actinomycetota</taxon>
        <taxon>Actinomycetes</taxon>
        <taxon>Kitasatosporales</taxon>
        <taxon>Streptomycetaceae</taxon>
        <taxon>Streptomyces</taxon>
    </lineage>
</organism>